<dbReference type="GO" id="GO:0015288">
    <property type="term" value="F:porin activity"/>
    <property type="evidence" value="ECO:0007669"/>
    <property type="project" value="UniProtKB-KW"/>
</dbReference>
<keyword evidence="7" id="KW-0732">Signal</keyword>
<keyword evidence="12" id="KW-0564">Palmitate</keyword>
<dbReference type="AlphaFoldDB" id="A0A1P8UTC7"/>
<dbReference type="Pfam" id="PF22461">
    <property type="entry name" value="SLBB_2"/>
    <property type="match status" value="1"/>
</dbReference>
<keyword evidence="9" id="KW-0406">Ion transport</keyword>
<sequence>MISTGDQVDIVIWDSQENSLLTSEAEKSTLMSGVEVGPDGAIFVPYVNKVYIRGLTPAAARTRVQEQLIQIAPSAQVQLKLTQGRTNSVELVGGVAAPGAYQMPSRNYKVLSLIADGGGIQPSLRNPRVRLIRGGATYEISASQLLESGARNTLLRPGDTVIVEQDDHSFTALGASGKEDLIYFPKDDLAAMEAISLMGGLTDFRADPKGVLVLREYRVKHLRSDGSAPRMQQVVFSFDLTSADGLFAAKKFLINPGDTVLATESPITSTQTVFGLVGTVFGLTRQASTLSNL</sequence>
<evidence type="ECO:0000256" key="13">
    <source>
        <dbReference type="ARBA" id="ARBA00023237"/>
    </source>
</evidence>
<evidence type="ECO:0000256" key="7">
    <source>
        <dbReference type="ARBA" id="ARBA00022729"/>
    </source>
</evidence>
<keyword evidence="11" id="KW-0472">Membrane</keyword>
<dbReference type="EMBL" id="CP015093">
    <property type="protein sequence ID" value="APZ52640.1"/>
    <property type="molecule type" value="Genomic_DNA"/>
</dbReference>
<dbReference type="STRING" id="1250539.Ga0080574_TMP2306"/>
<evidence type="ECO:0000256" key="4">
    <source>
        <dbReference type="ARBA" id="ARBA00022452"/>
    </source>
</evidence>
<keyword evidence="6" id="KW-0812">Transmembrane</keyword>
<keyword evidence="13" id="KW-0998">Cell outer membrane</keyword>
<name>A0A1P8UTC7_9RHOB</name>
<dbReference type="Proteomes" id="UP000187059">
    <property type="component" value="Chromosome"/>
</dbReference>
<feature type="domain" description="SLBB" evidence="16">
    <location>
        <begin position="89"/>
        <end position="163"/>
    </location>
</feature>
<dbReference type="Gene3D" id="3.10.560.10">
    <property type="entry name" value="Outer membrane lipoprotein wza domain like"/>
    <property type="match status" value="2"/>
</dbReference>
<keyword evidence="8" id="KW-0625">Polysaccharide transport</keyword>
<dbReference type="PANTHER" id="PTHR33619">
    <property type="entry name" value="POLYSACCHARIDE EXPORT PROTEIN GFCE-RELATED"/>
    <property type="match status" value="1"/>
</dbReference>
<dbReference type="GO" id="GO:0006811">
    <property type="term" value="P:monoatomic ion transport"/>
    <property type="evidence" value="ECO:0007669"/>
    <property type="project" value="UniProtKB-KW"/>
</dbReference>
<evidence type="ECO:0000256" key="5">
    <source>
        <dbReference type="ARBA" id="ARBA00022597"/>
    </source>
</evidence>
<keyword evidence="14" id="KW-0449">Lipoprotein</keyword>
<keyword evidence="5" id="KW-0762">Sugar transport</keyword>
<comment type="similarity">
    <text evidence="2">Belongs to the BexD/CtrA/VexA family.</text>
</comment>
<evidence type="ECO:0000256" key="8">
    <source>
        <dbReference type="ARBA" id="ARBA00023047"/>
    </source>
</evidence>
<evidence type="ECO:0000256" key="9">
    <source>
        <dbReference type="ARBA" id="ARBA00023065"/>
    </source>
</evidence>
<dbReference type="GO" id="GO:0015159">
    <property type="term" value="F:polysaccharide transmembrane transporter activity"/>
    <property type="evidence" value="ECO:0007669"/>
    <property type="project" value="InterPro"/>
</dbReference>
<reference evidence="17 18" key="1">
    <citation type="submission" date="2016-04" db="EMBL/GenBank/DDBJ databases">
        <title>Deep-sea bacteria in the southern Pacific.</title>
        <authorList>
            <person name="Tang K."/>
        </authorList>
    </citation>
    <scope>NUCLEOTIDE SEQUENCE [LARGE SCALE GENOMIC DNA]</scope>
    <source>
        <strain evidence="17 18">JLT2014</strain>
    </source>
</reference>
<proteinExistence type="inferred from homology"/>
<dbReference type="Gene3D" id="3.30.1950.10">
    <property type="entry name" value="wza like domain"/>
    <property type="match status" value="1"/>
</dbReference>
<dbReference type="GO" id="GO:0009279">
    <property type="term" value="C:cell outer membrane"/>
    <property type="evidence" value="ECO:0007669"/>
    <property type="project" value="UniProtKB-SubCell"/>
</dbReference>
<evidence type="ECO:0000313" key="17">
    <source>
        <dbReference type="EMBL" id="APZ52640.1"/>
    </source>
</evidence>
<keyword evidence="18" id="KW-1185">Reference proteome</keyword>
<evidence type="ECO:0000256" key="12">
    <source>
        <dbReference type="ARBA" id="ARBA00023139"/>
    </source>
</evidence>
<dbReference type="Pfam" id="PF02563">
    <property type="entry name" value="Poly_export"/>
    <property type="match status" value="1"/>
</dbReference>
<keyword evidence="4" id="KW-1134">Transmembrane beta strand</keyword>
<evidence type="ECO:0000256" key="2">
    <source>
        <dbReference type="ARBA" id="ARBA00009450"/>
    </source>
</evidence>
<dbReference type="PANTHER" id="PTHR33619:SF3">
    <property type="entry name" value="POLYSACCHARIDE EXPORT PROTEIN GFCE-RELATED"/>
    <property type="match status" value="1"/>
</dbReference>
<dbReference type="InterPro" id="IPR054765">
    <property type="entry name" value="SLBB_dom"/>
</dbReference>
<evidence type="ECO:0000313" key="18">
    <source>
        <dbReference type="Proteomes" id="UP000187059"/>
    </source>
</evidence>
<accession>A0A1P8UTC7</accession>
<dbReference type="InterPro" id="IPR049712">
    <property type="entry name" value="Poly_export"/>
</dbReference>
<dbReference type="GO" id="GO:0046930">
    <property type="term" value="C:pore complex"/>
    <property type="evidence" value="ECO:0007669"/>
    <property type="project" value="UniProtKB-KW"/>
</dbReference>
<evidence type="ECO:0000259" key="16">
    <source>
        <dbReference type="Pfam" id="PF22461"/>
    </source>
</evidence>
<dbReference type="KEGG" id="paby:Ga0080574_TMP2306"/>
<protein>
    <submittedName>
        <fullName evidence="17">Polysaccharide export outer membrane protein</fullName>
    </submittedName>
</protein>
<dbReference type="InterPro" id="IPR003715">
    <property type="entry name" value="Poly_export_N"/>
</dbReference>
<keyword evidence="10" id="KW-0626">Porin</keyword>
<evidence type="ECO:0000259" key="15">
    <source>
        <dbReference type="Pfam" id="PF02563"/>
    </source>
</evidence>
<organism evidence="17 18">
    <name type="scientific">Salipiger abyssi</name>
    <dbReference type="NCBI Taxonomy" id="1250539"/>
    <lineage>
        <taxon>Bacteria</taxon>
        <taxon>Pseudomonadati</taxon>
        <taxon>Pseudomonadota</taxon>
        <taxon>Alphaproteobacteria</taxon>
        <taxon>Rhodobacterales</taxon>
        <taxon>Roseobacteraceae</taxon>
        <taxon>Salipiger</taxon>
    </lineage>
</organism>
<evidence type="ECO:0000256" key="6">
    <source>
        <dbReference type="ARBA" id="ARBA00022692"/>
    </source>
</evidence>
<feature type="domain" description="Polysaccharide export protein N-terminal" evidence="15">
    <location>
        <begin position="2"/>
        <end position="79"/>
    </location>
</feature>
<evidence type="ECO:0000256" key="11">
    <source>
        <dbReference type="ARBA" id="ARBA00023136"/>
    </source>
</evidence>
<keyword evidence="3" id="KW-0813">Transport</keyword>
<evidence type="ECO:0000256" key="14">
    <source>
        <dbReference type="ARBA" id="ARBA00023288"/>
    </source>
</evidence>
<evidence type="ECO:0000256" key="1">
    <source>
        <dbReference type="ARBA" id="ARBA00004571"/>
    </source>
</evidence>
<evidence type="ECO:0000256" key="3">
    <source>
        <dbReference type="ARBA" id="ARBA00022448"/>
    </source>
</evidence>
<evidence type="ECO:0000256" key="10">
    <source>
        <dbReference type="ARBA" id="ARBA00023114"/>
    </source>
</evidence>
<comment type="subcellular location">
    <subcellularLocation>
        <location evidence="1">Cell outer membrane</location>
        <topology evidence="1">Multi-pass membrane protein</topology>
    </subcellularLocation>
</comment>
<gene>
    <name evidence="17" type="ORF">Ga0080574_TMP2306</name>
</gene>